<feature type="compositionally biased region" description="Low complexity" evidence="5">
    <location>
        <begin position="27"/>
        <end position="39"/>
    </location>
</feature>
<keyword evidence="3 6" id="KW-1133">Transmembrane helix</keyword>
<feature type="compositionally biased region" description="Polar residues" evidence="5">
    <location>
        <begin position="1"/>
        <end position="22"/>
    </location>
</feature>
<dbReference type="InterPro" id="IPR002293">
    <property type="entry name" value="AA/rel_permease1"/>
</dbReference>
<name>A0A6A5YNX2_9PLEO</name>
<evidence type="ECO:0000313" key="7">
    <source>
        <dbReference type="EMBL" id="KAF2108836.1"/>
    </source>
</evidence>
<evidence type="ECO:0000256" key="6">
    <source>
        <dbReference type="SAM" id="Phobius"/>
    </source>
</evidence>
<feature type="transmembrane region" description="Helical" evidence="6">
    <location>
        <begin position="110"/>
        <end position="133"/>
    </location>
</feature>
<accession>A0A6A5YNX2</accession>
<keyword evidence="4 6" id="KW-0472">Membrane</keyword>
<organism evidence="7 8">
    <name type="scientific">Lophiotrema nucula</name>
    <dbReference type="NCBI Taxonomy" id="690887"/>
    <lineage>
        <taxon>Eukaryota</taxon>
        <taxon>Fungi</taxon>
        <taxon>Dikarya</taxon>
        <taxon>Ascomycota</taxon>
        <taxon>Pezizomycotina</taxon>
        <taxon>Dothideomycetes</taxon>
        <taxon>Pleosporomycetidae</taxon>
        <taxon>Pleosporales</taxon>
        <taxon>Lophiotremataceae</taxon>
        <taxon>Lophiotrema</taxon>
    </lineage>
</organism>
<feature type="transmembrane region" description="Helical" evidence="6">
    <location>
        <begin position="227"/>
        <end position="245"/>
    </location>
</feature>
<gene>
    <name evidence="7" type="ORF">BDV96DRAFT_652448</name>
</gene>
<feature type="transmembrane region" description="Helical" evidence="6">
    <location>
        <begin position="300"/>
        <end position="323"/>
    </location>
</feature>
<dbReference type="Proteomes" id="UP000799770">
    <property type="component" value="Unassembled WGS sequence"/>
</dbReference>
<evidence type="ECO:0000313" key="8">
    <source>
        <dbReference type="Proteomes" id="UP000799770"/>
    </source>
</evidence>
<keyword evidence="8" id="KW-1185">Reference proteome</keyword>
<keyword evidence="2 6" id="KW-0812">Transmembrane</keyword>
<feature type="transmembrane region" description="Helical" evidence="6">
    <location>
        <begin position="405"/>
        <end position="422"/>
    </location>
</feature>
<reference evidence="7" key="1">
    <citation type="journal article" date="2020" name="Stud. Mycol.">
        <title>101 Dothideomycetes genomes: a test case for predicting lifestyles and emergence of pathogens.</title>
        <authorList>
            <person name="Haridas S."/>
            <person name="Albert R."/>
            <person name="Binder M."/>
            <person name="Bloem J."/>
            <person name="Labutti K."/>
            <person name="Salamov A."/>
            <person name="Andreopoulos B."/>
            <person name="Baker S."/>
            <person name="Barry K."/>
            <person name="Bills G."/>
            <person name="Bluhm B."/>
            <person name="Cannon C."/>
            <person name="Castanera R."/>
            <person name="Culley D."/>
            <person name="Daum C."/>
            <person name="Ezra D."/>
            <person name="Gonzalez J."/>
            <person name="Henrissat B."/>
            <person name="Kuo A."/>
            <person name="Liang C."/>
            <person name="Lipzen A."/>
            <person name="Lutzoni F."/>
            <person name="Magnuson J."/>
            <person name="Mondo S."/>
            <person name="Nolan M."/>
            <person name="Ohm R."/>
            <person name="Pangilinan J."/>
            <person name="Park H.-J."/>
            <person name="Ramirez L."/>
            <person name="Alfaro M."/>
            <person name="Sun H."/>
            <person name="Tritt A."/>
            <person name="Yoshinaga Y."/>
            <person name="Zwiers L.-H."/>
            <person name="Turgeon B."/>
            <person name="Goodwin S."/>
            <person name="Spatafora J."/>
            <person name="Crous P."/>
            <person name="Grigoriev I."/>
        </authorList>
    </citation>
    <scope>NUCLEOTIDE SEQUENCE</scope>
    <source>
        <strain evidence="7">CBS 627.86</strain>
    </source>
</reference>
<feature type="region of interest" description="Disordered" evidence="5">
    <location>
        <begin position="1"/>
        <end position="56"/>
    </location>
</feature>
<evidence type="ECO:0000256" key="5">
    <source>
        <dbReference type="SAM" id="MobiDB-lite"/>
    </source>
</evidence>
<dbReference type="GO" id="GO:0015179">
    <property type="term" value="F:L-amino acid transmembrane transporter activity"/>
    <property type="evidence" value="ECO:0007669"/>
    <property type="project" value="TreeGrafter"/>
</dbReference>
<dbReference type="Gene3D" id="1.20.1740.10">
    <property type="entry name" value="Amino acid/polyamine transporter I"/>
    <property type="match status" value="1"/>
</dbReference>
<comment type="subcellular location">
    <subcellularLocation>
        <location evidence="1">Membrane</location>
        <topology evidence="1">Multi-pass membrane protein</topology>
    </subcellularLocation>
</comment>
<dbReference type="EMBL" id="ML977345">
    <property type="protein sequence ID" value="KAF2108836.1"/>
    <property type="molecule type" value="Genomic_DNA"/>
</dbReference>
<dbReference type="PANTHER" id="PTHR11785:SF382">
    <property type="entry name" value="LOW-AFFINITY METHIONINE PERMEASE"/>
    <property type="match status" value="1"/>
</dbReference>
<evidence type="ECO:0000256" key="2">
    <source>
        <dbReference type="ARBA" id="ARBA00022692"/>
    </source>
</evidence>
<dbReference type="AlphaFoldDB" id="A0A6A5YNX2"/>
<feature type="transmembrane region" description="Helical" evidence="6">
    <location>
        <begin position="428"/>
        <end position="450"/>
    </location>
</feature>
<protein>
    <submittedName>
        <fullName evidence="7">Amino acid permease-domain-containing protein</fullName>
    </submittedName>
</protein>
<dbReference type="PANTHER" id="PTHR11785">
    <property type="entry name" value="AMINO ACID TRANSPORTER"/>
    <property type="match status" value="1"/>
</dbReference>
<feature type="transmembrane region" description="Helical" evidence="6">
    <location>
        <begin position="471"/>
        <end position="492"/>
    </location>
</feature>
<evidence type="ECO:0000256" key="1">
    <source>
        <dbReference type="ARBA" id="ARBA00004141"/>
    </source>
</evidence>
<dbReference type="InterPro" id="IPR050598">
    <property type="entry name" value="AminoAcid_Transporter"/>
</dbReference>
<feature type="transmembrane region" description="Helical" evidence="6">
    <location>
        <begin position="81"/>
        <end position="103"/>
    </location>
</feature>
<dbReference type="OrthoDB" id="5982228at2759"/>
<dbReference type="GO" id="GO:0016020">
    <property type="term" value="C:membrane"/>
    <property type="evidence" value="ECO:0007669"/>
    <property type="project" value="UniProtKB-SubCell"/>
</dbReference>
<evidence type="ECO:0000256" key="4">
    <source>
        <dbReference type="ARBA" id="ARBA00023136"/>
    </source>
</evidence>
<sequence length="603" mass="66906">MATEIPLTSSLKSASGSNTTRPNDPYSGSNQGSGNTSQQPLRMRGTRTHDNGNFTSVDQSVFTENTTVPRRNLGFIQVTSLMLNGCLGNGFYFTTPGYVLALVRSKRVCLVLWAIGGIYSALGMTVFLEYGMALPFNGGPLVYLDVVFRRPRLLATVIFSLWWILFASTEGSSKSVAQTILTLASGRSVFELEDGLIQYTGVVVITVVCLMLFFAPRLCFAFNAVSALYKIILMLVIFIAGMAASRGANSGWHDFNVEFPGYNSKEVLTAMVYIIECYQGWDNANYVSGEISDCKRTLKWAGITAISILTCLNMLVTLAFFGVSDYATLTNDEGQANVALQFAQIVFHSTKGMQVATGLSAFMNLLFVTYTSARVKQAIAWQRIIPFSSFFGSHSMQFDSPGGGLFLHWIFTIIPLLFLGKMHSDGRIFVTGLFQYGYEILTVFMAIGLFRLKSRMRLSNPLWDHTYLKNPLLLASVALTFAGLNIVVMVMTALPVDEGRIPRFYWAVAMGGLAAAGTLYWAFFRLFQANDPKRRWNVASKMGVEVFIYEDGDEVPDEMDLPMFEAAADGSRRRLDYKLSGPIGICFARMKQLKNFLLRELSY</sequence>
<evidence type="ECO:0000256" key="3">
    <source>
        <dbReference type="ARBA" id="ARBA00022989"/>
    </source>
</evidence>
<proteinExistence type="predicted"/>
<feature type="transmembrane region" description="Helical" evidence="6">
    <location>
        <begin position="504"/>
        <end position="527"/>
    </location>
</feature>
<feature type="transmembrane region" description="Helical" evidence="6">
    <location>
        <begin position="196"/>
        <end position="215"/>
    </location>
</feature>
<dbReference type="Pfam" id="PF13520">
    <property type="entry name" value="AA_permease_2"/>
    <property type="match status" value="1"/>
</dbReference>